<dbReference type="InterPro" id="IPR012337">
    <property type="entry name" value="RNaseH-like_sf"/>
</dbReference>
<dbReference type="SMART" id="SM00732">
    <property type="entry name" value="YqgFc"/>
    <property type="match status" value="1"/>
</dbReference>
<dbReference type="InterPro" id="IPR005227">
    <property type="entry name" value="YqgF"/>
</dbReference>
<feature type="non-terminal residue" evidence="6">
    <location>
        <position position="1"/>
    </location>
</feature>
<evidence type="ECO:0000256" key="1">
    <source>
        <dbReference type="ARBA" id="ARBA00022490"/>
    </source>
</evidence>
<evidence type="ECO:0000256" key="4">
    <source>
        <dbReference type="ARBA" id="ARBA00022801"/>
    </source>
</evidence>
<dbReference type="GO" id="GO:0000967">
    <property type="term" value="P:rRNA 5'-end processing"/>
    <property type="evidence" value="ECO:0007669"/>
    <property type="project" value="TreeGrafter"/>
</dbReference>
<dbReference type="AlphaFoldDB" id="A0A381QM48"/>
<name>A0A381QM48_9ZZZZ</name>
<dbReference type="PANTHER" id="PTHR33317:SF4">
    <property type="entry name" value="POLYNUCLEOTIDYL TRANSFERASE, RIBONUCLEASE H-LIKE SUPERFAMILY PROTEIN"/>
    <property type="match status" value="1"/>
</dbReference>
<proteinExistence type="inferred from homology"/>
<dbReference type="PANTHER" id="PTHR33317">
    <property type="entry name" value="POLYNUCLEOTIDYL TRANSFERASE, RIBONUCLEASE H-LIKE SUPERFAMILY PROTEIN"/>
    <property type="match status" value="1"/>
</dbReference>
<keyword evidence="2" id="KW-0690">Ribosome biogenesis</keyword>
<keyword evidence="1" id="KW-0963">Cytoplasm</keyword>
<evidence type="ECO:0000313" key="6">
    <source>
        <dbReference type="EMBL" id="SUZ80401.1"/>
    </source>
</evidence>
<evidence type="ECO:0000259" key="5">
    <source>
        <dbReference type="SMART" id="SM00732"/>
    </source>
</evidence>
<dbReference type="Gene3D" id="3.30.420.140">
    <property type="entry name" value="YqgF/RNase H-like domain"/>
    <property type="match status" value="1"/>
</dbReference>
<dbReference type="SUPFAM" id="SSF53098">
    <property type="entry name" value="Ribonuclease H-like"/>
    <property type="match status" value="1"/>
</dbReference>
<dbReference type="HAMAP" id="MF_00651">
    <property type="entry name" value="Nuclease_YqgF"/>
    <property type="match status" value="1"/>
</dbReference>
<feature type="domain" description="YqgF/RNase H-like" evidence="5">
    <location>
        <begin position="2"/>
        <end position="101"/>
    </location>
</feature>
<dbReference type="Pfam" id="PF03652">
    <property type="entry name" value="RuvX"/>
    <property type="match status" value="1"/>
</dbReference>
<dbReference type="GO" id="GO:0004518">
    <property type="term" value="F:nuclease activity"/>
    <property type="evidence" value="ECO:0007669"/>
    <property type="project" value="UniProtKB-KW"/>
</dbReference>
<evidence type="ECO:0000256" key="2">
    <source>
        <dbReference type="ARBA" id="ARBA00022517"/>
    </source>
</evidence>
<organism evidence="6">
    <name type="scientific">marine metagenome</name>
    <dbReference type="NCBI Taxonomy" id="408172"/>
    <lineage>
        <taxon>unclassified sequences</taxon>
        <taxon>metagenomes</taxon>
        <taxon>ecological metagenomes</taxon>
    </lineage>
</organism>
<dbReference type="NCBIfam" id="TIGR00250">
    <property type="entry name" value="RNAse_H_YqgF"/>
    <property type="match status" value="1"/>
</dbReference>
<reference evidence="6" key="1">
    <citation type="submission" date="2018-05" db="EMBL/GenBank/DDBJ databases">
        <authorList>
            <person name="Lanie J.A."/>
            <person name="Ng W.-L."/>
            <person name="Kazmierczak K.M."/>
            <person name="Andrzejewski T.M."/>
            <person name="Davidsen T.M."/>
            <person name="Wayne K.J."/>
            <person name="Tettelin H."/>
            <person name="Glass J.I."/>
            <person name="Rusch D."/>
            <person name="Podicherti R."/>
            <person name="Tsui H.-C.T."/>
            <person name="Winkler M.E."/>
        </authorList>
    </citation>
    <scope>NUCLEOTIDE SEQUENCE</scope>
</reference>
<evidence type="ECO:0000256" key="3">
    <source>
        <dbReference type="ARBA" id="ARBA00022722"/>
    </source>
</evidence>
<dbReference type="GO" id="GO:0005829">
    <property type="term" value="C:cytosol"/>
    <property type="evidence" value="ECO:0007669"/>
    <property type="project" value="TreeGrafter"/>
</dbReference>
<dbReference type="GO" id="GO:0016787">
    <property type="term" value="F:hydrolase activity"/>
    <property type="evidence" value="ECO:0007669"/>
    <property type="project" value="UniProtKB-KW"/>
</dbReference>
<accession>A0A381QM48</accession>
<dbReference type="CDD" id="cd16964">
    <property type="entry name" value="YqgF"/>
    <property type="match status" value="1"/>
</dbReference>
<dbReference type="InterPro" id="IPR006641">
    <property type="entry name" value="YqgF/RNaseH-like_dom"/>
</dbReference>
<sequence>VGRYLGIDNGEKRVGLALSDPLKIIATPFRTLLVHNTNQVIWELDKIIDEQDVELIVVGNPLGMKGQQTAQTKRVIEFTDKLRDIGYKVMLEDERLSSVSAKRVMIEQEIKTGYNKELIDQIAAAIILQQFLDKQSRM</sequence>
<keyword evidence="4" id="KW-0378">Hydrolase</keyword>
<dbReference type="EMBL" id="UINC01001426">
    <property type="protein sequence ID" value="SUZ80401.1"/>
    <property type="molecule type" value="Genomic_DNA"/>
</dbReference>
<dbReference type="InterPro" id="IPR037027">
    <property type="entry name" value="YqgF/RNaseH-like_dom_sf"/>
</dbReference>
<protein>
    <recommendedName>
        <fullName evidence="5">YqgF/RNase H-like domain-containing protein</fullName>
    </recommendedName>
</protein>
<gene>
    <name evidence="6" type="ORF">METZ01_LOCUS33255</name>
</gene>
<keyword evidence="3" id="KW-0540">Nuclease</keyword>